<evidence type="ECO:0000256" key="1">
    <source>
        <dbReference type="SAM" id="Phobius"/>
    </source>
</evidence>
<accession>J3MP12</accession>
<keyword evidence="1" id="KW-0472">Membrane</keyword>
<dbReference type="PANTHER" id="PTHR33306">
    <property type="entry name" value="EXPRESSED PROTEIN-RELATED-RELATED"/>
    <property type="match status" value="1"/>
</dbReference>
<evidence type="ECO:0000313" key="2">
    <source>
        <dbReference type="EnsemblPlants" id="OB07G31440.1"/>
    </source>
</evidence>
<keyword evidence="3" id="KW-1185">Reference proteome</keyword>
<organism evidence="2">
    <name type="scientific">Oryza brachyantha</name>
    <name type="common">malo sina</name>
    <dbReference type="NCBI Taxonomy" id="4533"/>
    <lineage>
        <taxon>Eukaryota</taxon>
        <taxon>Viridiplantae</taxon>
        <taxon>Streptophyta</taxon>
        <taxon>Embryophyta</taxon>
        <taxon>Tracheophyta</taxon>
        <taxon>Spermatophyta</taxon>
        <taxon>Magnoliopsida</taxon>
        <taxon>Liliopsida</taxon>
        <taxon>Poales</taxon>
        <taxon>Poaceae</taxon>
        <taxon>BOP clade</taxon>
        <taxon>Oryzoideae</taxon>
        <taxon>Oryzeae</taxon>
        <taxon>Oryzinae</taxon>
        <taxon>Oryza</taxon>
    </lineage>
</organism>
<dbReference type="HOGENOM" id="CLU_159622_0_0_1"/>
<dbReference type="OMA" id="MVYYRSS"/>
<dbReference type="Gramene" id="OB07G31440.1">
    <property type="protein sequence ID" value="OB07G31440.1"/>
    <property type="gene ID" value="OB07G31440"/>
</dbReference>
<feature type="transmembrane region" description="Helical" evidence="1">
    <location>
        <begin position="100"/>
        <end position="125"/>
    </location>
</feature>
<keyword evidence="1" id="KW-0812">Transmembrane</keyword>
<reference evidence="2" key="2">
    <citation type="submission" date="2013-04" db="UniProtKB">
        <authorList>
            <consortium name="EnsemblPlants"/>
        </authorList>
    </citation>
    <scope>IDENTIFICATION</scope>
</reference>
<evidence type="ECO:0000313" key="3">
    <source>
        <dbReference type="Proteomes" id="UP000006038"/>
    </source>
</evidence>
<dbReference type="KEGG" id="obr:102706214"/>
<dbReference type="STRING" id="4533.J3MP12"/>
<keyword evidence="1" id="KW-1133">Transmembrane helix</keyword>
<dbReference type="PANTHER" id="PTHR33306:SF1">
    <property type="entry name" value="EXPRESSED PROTEIN"/>
    <property type="match status" value="1"/>
</dbReference>
<dbReference type="AlphaFoldDB" id="J3MP12"/>
<feature type="transmembrane region" description="Helical" evidence="1">
    <location>
        <begin position="26"/>
        <end position="44"/>
    </location>
</feature>
<dbReference type="eggNOG" id="ENOG502S1BY">
    <property type="taxonomic scope" value="Eukaryota"/>
</dbReference>
<dbReference type="GeneID" id="102706214"/>
<dbReference type="Proteomes" id="UP000006038">
    <property type="component" value="Chromosome 7"/>
</dbReference>
<dbReference type="OrthoDB" id="780524at2759"/>
<reference evidence="2" key="1">
    <citation type="journal article" date="2013" name="Nat. Commun.">
        <title>Whole-genome sequencing of Oryza brachyantha reveals mechanisms underlying Oryza genome evolution.</title>
        <authorList>
            <person name="Chen J."/>
            <person name="Huang Q."/>
            <person name="Gao D."/>
            <person name="Wang J."/>
            <person name="Lang Y."/>
            <person name="Liu T."/>
            <person name="Li B."/>
            <person name="Bai Z."/>
            <person name="Luis Goicoechea J."/>
            <person name="Liang C."/>
            <person name="Chen C."/>
            <person name="Zhang W."/>
            <person name="Sun S."/>
            <person name="Liao Y."/>
            <person name="Zhang X."/>
            <person name="Yang L."/>
            <person name="Song C."/>
            <person name="Wang M."/>
            <person name="Shi J."/>
            <person name="Liu G."/>
            <person name="Liu J."/>
            <person name="Zhou H."/>
            <person name="Zhou W."/>
            <person name="Yu Q."/>
            <person name="An N."/>
            <person name="Chen Y."/>
            <person name="Cai Q."/>
            <person name="Wang B."/>
            <person name="Liu B."/>
            <person name="Min J."/>
            <person name="Huang Y."/>
            <person name="Wu H."/>
            <person name="Li Z."/>
            <person name="Zhang Y."/>
            <person name="Yin Y."/>
            <person name="Song W."/>
            <person name="Jiang J."/>
            <person name="Jackson S.A."/>
            <person name="Wing R.A."/>
            <person name="Wang J."/>
            <person name="Chen M."/>
        </authorList>
    </citation>
    <scope>NUCLEOTIDE SEQUENCE [LARGE SCALE GENOMIC DNA]</scope>
    <source>
        <strain evidence="2">cv. IRGC 101232</strain>
    </source>
</reference>
<feature type="transmembrane region" description="Helical" evidence="1">
    <location>
        <begin position="56"/>
        <end position="80"/>
    </location>
</feature>
<dbReference type="EnsemblPlants" id="OB07G31440.1">
    <property type="protein sequence ID" value="OB07G31440.1"/>
    <property type="gene ID" value="OB07G31440"/>
</dbReference>
<protein>
    <submittedName>
        <fullName evidence="2">Uncharacterized protein</fullName>
    </submittedName>
</protein>
<sequence>MGPGGGEDLWAYYGGRGGDDGGPPHGLLLMGVVLALAIAGQRALSEGAGEAITAAVTDMLSPVGLLLLPVTLVLIIRLLSDDRSAAVLANVFAFGGAPEALQRVGGTAPVGVVVVLFLVLMMVYYRSSKLFGGGDDSSGGE</sequence>
<name>J3MP12_ORYBR</name>
<proteinExistence type="predicted"/>